<dbReference type="Pfam" id="PF05977">
    <property type="entry name" value="MFS_3"/>
    <property type="match status" value="1"/>
</dbReference>
<feature type="transmembrane region" description="Helical" evidence="7">
    <location>
        <begin position="12"/>
        <end position="35"/>
    </location>
</feature>
<organism evidence="9 10">
    <name type="scientific">Halolamina pelagica</name>
    <dbReference type="NCBI Taxonomy" id="699431"/>
    <lineage>
        <taxon>Archaea</taxon>
        <taxon>Methanobacteriati</taxon>
        <taxon>Methanobacteriota</taxon>
        <taxon>Stenosarchaea group</taxon>
        <taxon>Halobacteria</taxon>
        <taxon>Halobacteriales</taxon>
        <taxon>Haloferacaceae</taxon>
    </lineage>
</organism>
<reference evidence="10" key="1">
    <citation type="submission" date="2016-10" db="EMBL/GenBank/DDBJ databases">
        <authorList>
            <person name="Varghese N."/>
            <person name="Submissions S."/>
        </authorList>
    </citation>
    <scope>NUCLEOTIDE SEQUENCE [LARGE SCALE GENOMIC DNA]</scope>
    <source>
        <strain evidence="10">CGMCC 1.10329</strain>
    </source>
</reference>
<feature type="transmembrane region" description="Helical" evidence="7">
    <location>
        <begin position="47"/>
        <end position="67"/>
    </location>
</feature>
<sequence length="412" mass="42291">MRALLRERGFAALWLAQLITRIGDSIHEIALIWIVYEVTGDPRLVTLVALASFTPGVLLSIPAGVVVDRVNRKYLLVATEAIRGVVTLSIPIVGDGPYLVPVVIAVALIAGTMETFFGPAQQAMIPRLVPQADLDAANSLNNLTLSTSRLFYALGGVIVGVGGSFLAFYINAGTFLLSALVLLAVPATAGVTERGTDEASPPLLAEAREGIEFVRASPALLSVIAMGVFVDFAFVPLVVVLPIFAALVVGGGSVTYGFLLGSYFAGTLVGNLLIGPVREVVDARRGAVMVSATVFTGSSLALAAWLPTVVSFPLAAACAGMALAGGANPFLNVPLTTYIQATVPDEQRGKVLSVMRLGITGAAPIGIALAGPLVEAFGPVAVLLGMAAIVVAAGASGLATPLIRIGSVRTPE</sequence>
<evidence type="ECO:0000256" key="6">
    <source>
        <dbReference type="ARBA" id="ARBA00023136"/>
    </source>
</evidence>
<dbReference type="PANTHER" id="PTHR23513">
    <property type="entry name" value="INTEGRAL MEMBRANE EFFLUX PROTEIN-RELATED"/>
    <property type="match status" value="1"/>
</dbReference>
<feature type="transmembrane region" description="Helical" evidence="7">
    <location>
        <begin position="354"/>
        <end position="374"/>
    </location>
</feature>
<dbReference type="RefSeq" id="WP_074875160.1">
    <property type="nucleotide sequence ID" value="NZ_FOXI01000001.1"/>
</dbReference>
<keyword evidence="5 7" id="KW-1133">Transmembrane helix</keyword>
<dbReference type="CDD" id="cd06173">
    <property type="entry name" value="MFS_MefA_like"/>
    <property type="match status" value="1"/>
</dbReference>
<evidence type="ECO:0000256" key="4">
    <source>
        <dbReference type="ARBA" id="ARBA00022692"/>
    </source>
</evidence>
<accession>A0A1I5MXN5</accession>
<dbReference type="AlphaFoldDB" id="A0A1I5MXN5"/>
<feature type="transmembrane region" description="Helical" evidence="7">
    <location>
        <begin position="312"/>
        <end position="333"/>
    </location>
</feature>
<evidence type="ECO:0000256" key="5">
    <source>
        <dbReference type="ARBA" id="ARBA00022989"/>
    </source>
</evidence>
<protein>
    <submittedName>
        <fullName evidence="9">Predicted arabinose efflux permease, MFS family</fullName>
    </submittedName>
</protein>
<comment type="subcellular location">
    <subcellularLocation>
        <location evidence="1">Cell membrane</location>
        <topology evidence="1">Multi-pass membrane protein</topology>
    </subcellularLocation>
</comment>
<dbReference type="OrthoDB" id="350763at2157"/>
<dbReference type="EMBL" id="FOXI01000001">
    <property type="protein sequence ID" value="SFP14249.1"/>
    <property type="molecule type" value="Genomic_DNA"/>
</dbReference>
<feature type="domain" description="Major facilitator superfamily (MFS) profile" evidence="8">
    <location>
        <begin position="219"/>
        <end position="412"/>
    </location>
</feature>
<dbReference type="GO" id="GO:0005886">
    <property type="term" value="C:plasma membrane"/>
    <property type="evidence" value="ECO:0007669"/>
    <property type="project" value="UniProtKB-SubCell"/>
</dbReference>
<keyword evidence="10" id="KW-1185">Reference proteome</keyword>
<dbReference type="InterPro" id="IPR036259">
    <property type="entry name" value="MFS_trans_sf"/>
</dbReference>
<keyword evidence="3" id="KW-1003">Cell membrane</keyword>
<evidence type="ECO:0000313" key="9">
    <source>
        <dbReference type="EMBL" id="SFP14249.1"/>
    </source>
</evidence>
<dbReference type="PROSITE" id="PS50850">
    <property type="entry name" value="MFS"/>
    <property type="match status" value="1"/>
</dbReference>
<evidence type="ECO:0000256" key="2">
    <source>
        <dbReference type="ARBA" id="ARBA00022448"/>
    </source>
</evidence>
<dbReference type="GO" id="GO:0022857">
    <property type="term" value="F:transmembrane transporter activity"/>
    <property type="evidence" value="ECO:0007669"/>
    <property type="project" value="InterPro"/>
</dbReference>
<dbReference type="InterPro" id="IPR010290">
    <property type="entry name" value="TM_effector"/>
</dbReference>
<keyword evidence="2" id="KW-0813">Transport</keyword>
<evidence type="ECO:0000259" key="8">
    <source>
        <dbReference type="PROSITE" id="PS50850"/>
    </source>
</evidence>
<feature type="transmembrane region" description="Helical" evidence="7">
    <location>
        <begin position="254"/>
        <end position="274"/>
    </location>
</feature>
<dbReference type="InterPro" id="IPR020846">
    <property type="entry name" value="MFS_dom"/>
</dbReference>
<keyword evidence="4 7" id="KW-0812">Transmembrane</keyword>
<feature type="transmembrane region" description="Helical" evidence="7">
    <location>
        <begin position="150"/>
        <end position="169"/>
    </location>
</feature>
<keyword evidence="6 7" id="KW-0472">Membrane</keyword>
<dbReference type="Gene3D" id="1.20.1250.20">
    <property type="entry name" value="MFS general substrate transporter like domains"/>
    <property type="match status" value="1"/>
</dbReference>
<feature type="transmembrane region" description="Helical" evidence="7">
    <location>
        <begin position="98"/>
        <end position="117"/>
    </location>
</feature>
<feature type="transmembrane region" description="Helical" evidence="7">
    <location>
        <begin position="380"/>
        <end position="403"/>
    </location>
</feature>
<proteinExistence type="predicted"/>
<evidence type="ECO:0000256" key="1">
    <source>
        <dbReference type="ARBA" id="ARBA00004651"/>
    </source>
</evidence>
<name>A0A1I5MXN5_9EURY</name>
<feature type="transmembrane region" description="Helical" evidence="7">
    <location>
        <begin position="219"/>
        <end position="248"/>
    </location>
</feature>
<feature type="transmembrane region" description="Helical" evidence="7">
    <location>
        <begin position="286"/>
        <end position="306"/>
    </location>
</feature>
<dbReference type="PANTHER" id="PTHR23513:SF6">
    <property type="entry name" value="MAJOR FACILITATOR SUPERFAMILY ASSOCIATED DOMAIN-CONTAINING PROTEIN"/>
    <property type="match status" value="1"/>
</dbReference>
<dbReference type="SUPFAM" id="SSF103473">
    <property type="entry name" value="MFS general substrate transporter"/>
    <property type="match status" value="1"/>
</dbReference>
<evidence type="ECO:0000256" key="3">
    <source>
        <dbReference type="ARBA" id="ARBA00022475"/>
    </source>
</evidence>
<evidence type="ECO:0000313" key="10">
    <source>
        <dbReference type="Proteomes" id="UP000183769"/>
    </source>
</evidence>
<evidence type="ECO:0000256" key="7">
    <source>
        <dbReference type="SAM" id="Phobius"/>
    </source>
</evidence>
<dbReference type="Proteomes" id="UP000183769">
    <property type="component" value="Unassembled WGS sequence"/>
</dbReference>
<gene>
    <name evidence="9" type="ORF">SAMN05216277_101454</name>
</gene>